<organism evidence="2 3">
    <name type="scientific">Dreissena polymorpha</name>
    <name type="common">Zebra mussel</name>
    <name type="synonym">Mytilus polymorpha</name>
    <dbReference type="NCBI Taxonomy" id="45954"/>
    <lineage>
        <taxon>Eukaryota</taxon>
        <taxon>Metazoa</taxon>
        <taxon>Spiralia</taxon>
        <taxon>Lophotrochozoa</taxon>
        <taxon>Mollusca</taxon>
        <taxon>Bivalvia</taxon>
        <taxon>Autobranchia</taxon>
        <taxon>Heteroconchia</taxon>
        <taxon>Euheterodonta</taxon>
        <taxon>Imparidentia</taxon>
        <taxon>Neoheterodontei</taxon>
        <taxon>Myida</taxon>
        <taxon>Dreissenoidea</taxon>
        <taxon>Dreissenidae</taxon>
        <taxon>Dreissena</taxon>
    </lineage>
</organism>
<comment type="caution">
    <text evidence="2">The sequence shown here is derived from an EMBL/GenBank/DDBJ whole genome shotgun (WGS) entry which is preliminary data.</text>
</comment>
<dbReference type="EMBL" id="JAIWYP010000008">
    <property type="protein sequence ID" value="KAH3779877.1"/>
    <property type="molecule type" value="Genomic_DNA"/>
</dbReference>
<reference evidence="2" key="2">
    <citation type="submission" date="2020-11" db="EMBL/GenBank/DDBJ databases">
        <authorList>
            <person name="McCartney M.A."/>
            <person name="Auch B."/>
            <person name="Kono T."/>
            <person name="Mallez S."/>
            <person name="Becker A."/>
            <person name="Gohl D.M."/>
            <person name="Silverstein K.A.T."/>
            <person name="Koren S."/>
            <person name="Bechman K.B."/>
            <person name="Herman A."/>
            <person name="Abrahante J.E."/>
            <person name="Garbe J."/>
        </authorList>
    </citation>
    <scope>NUCLEOTIDE SEQUENCE</scope>
    <source>
        <strain evidence="2">Duluth1</strain>
        <tissue evidence="2">Whole animal</tissue>
    </source>
</reference>
<dbReference type="PROSITE" id="PS51257">
    <property type="entry name" value="PROKAR_LIPOPROTEIN"/>
    <property type="match status" value="1"/>
</dbReference>
<keyword evidence="1" id="KW-0732">Signal</keyword>
<name>A0A9D4EGG3_DREPO</name>
<feature type="chain" id="PRO_5038496458" evidence="1">
    <location>
        <begin position="19"/>
        <end position="129"/>
    </location>
</feature>
<reference evidence="2" key="1">
    <citation type="journal article" date="2019" name="bioRxiv">
        <title>The Genome of the Zebra Mussel, Dreissena polymorpha: A Resource for Invasive Species Research.</title>
        <authorList>
            <person name="McCartney M.A."/>
            <person name="Auch B."/>
            <person name="Kono T."/>
            <person name="Mallez S."/>
            <person name="Zhang Y."/>
            <person name="Obille A."/>
            <person name="Becker A."/>
            <person name="Abrahante J.E."/>
            <person name="Garbe J."/>
            <person name="Badalamenti J.P."/>
            <person name="Herman A."/>
            <person name="Mangelson H."/>
            <person name="Liachko I."/>
            <person name="Sullivan S."/>
            <person name="Sone E.D."/>
            <person name="Koren S."/>
            <person name="Silverstein K.A.T."/>
            <person name="Beckman K.B."/>
            <person name="Gohl D.M."/>
        </authorList>
    </citation>
    <scope>NUCLEOTIDE SEQUENCE</scope>
    <source>
        <strain evidence="2">Duluth1</strain>
        <tissue evidence="2">Whole animal</tissue>
    </source>
</reference>
<evidence type="ECO:0000313" key="3">
    <source>
        <dbReference type="Proteomes" id="UP000828390"/>
    </source>
</evidence>
<accession>A0A9D4EGG3</accession>
<gene>
    <name evidence="2" type="ORF">DPMN_157685</name>
</gene>
<proteinExistence type="predicted"/>
<dbReference type="AlphaFoldDB" id="A0A9D4EGG3"/>
<protein>
    <submittedName>
        <fullName evidence="2">Uncharacterized protein</fullName>
    </submittedName>
</protein>
<sequence>MNGKICLLPMIVLSFGCAFPTDEILADGAVACLTTDFIDKEIFMDVDRLRNVRLLESMATKRRPSNILPEFDADLFPQRSYSLFLPYNLQQRTGQLKPETFTVSHTGSNTMKRAFDSIAYLRRFGGFRK</sequence>
<dbReference type="Proteomes" id="UP000828390">
    <property type="component" value="Unassembled WGS sequence"/>
</dbReference>
<feature type="signal peptide" evidence="1">
    <location>
        <begin position="1"/>
        <end position="18"/>
    </location>
</feature>
<evidence type="ECO:0000313" key="2">
    <source>
        <dbReference type="EMBL" id="KAH3779877.1"/>
    </source>
</evidence>
<evidence type="ECO:0000256" key="1">
    <source>
        <dbReference type="SAM" id="SignalP"/>
    </source>
</evidence>
<keyword evidence="3" id="KW-1185">Reference proteome</keyword>